<dbReference type="Proteomes" id="UP000286715">
    <property type="component" value="Unassembled WGS sequence"/>
</dbReference>
<gene>
    <name evidence="2" type="ORF">JCM31826_04230</name>
</gene>
<proteinExistence type="predicted"/>
<dbReference type="EMBL" id="BHZE01000003">
    <property type="protein sequence ID" value="GCD76941.1"/>
    <property type="molecule type" value="Genomic_DNA"/>
</dbReference>
<sequence length="303" mass="34971">MLLISLPGLIFFLIFYVNVQFYPSEEAYSVKELIKWINDARPFIVFDYADEEIITEQFLHVLLLLLGTSFLLNNEEKSNYNNIEKANVIAIPLLLSIFLYFVTPNGSSAGMMSDRYCLILYMLGLVWVVSRSVATKFNGILIFSILILHFGLLFKHLNDTIKKLDANAIAINMADEYISENSIVLPVNLSDHWLETHFSNYLGVDKPMVILENYEASVNWFPIKWNSEKIPNILLKDKNSISEIQWINNINSTSTKQIDYVLLYGNLNKINDPKWSDLKEQLSAGFKVKYISENHYVALYEKI</sequence>
<feature type="transmembrane region" description="Helical" evidence="1">
    <location>
        <begin position="86"/>
        <end position="103"/>
    </location>
</feature>
<organism evidence="2 3">
    <name type="scientific">Thermaurantimonas aggregans</name>
    <dbReference type="NCBI Taxonomy" id="2173829"/>
    <lineage>
        <taxon>Bacteria</taxon>
        <taxon>Pseudomonadati</taxon>
        <taxon>Bacteroidota</taxon>
        <taxon>Flavobacteriia</taxon>
        <taxon>Flavobacteriales</taxon>
        <taxon>Schleiferiaceae</taxon>
        <taxon>Thermaurantimonas</taxon>
    </lineage>
</organism>
<evidence type="ECO:0000256" key="1">
    <source>
        <dbReference type="SAM" id="Phobius"/>
    </source>
</evidence>
<evidence type="ECO:0000313" key="3">
    <source>
        <dbReference type="Proteomes" id="UP000286715"/>
    </source>
</evidence>
<reference evidence="2 3" key="1">
    <citation type="submission" date="2018-11" db="EMBL/GenBank/DDBJ databases">
        <title>Schleiferia aggregans sp. nov., a moderately thermophilic heterotrophic bacterium isolated from microbial mats at a terrestrial hot spring.</title>
        <authorList>
            <person name="Iino T."/>
            <person name="Ohkuma M."/>
            <person name="Haruta S."/>
        </authorList>
    </citation>
    <scope>NUCLEOTIDE SEQUENCE [LARGE SCALE GENOMIC DNA]</scope>
    <source>
        <strain evidence="2 3">LA</strain>
    </source>
</reference>
<accession>A0A401XIX8</accession>
<keyword evidence="1" id="KW-1133">Transmembrane helix</keyword>
<dbReference type="AlphaFoldDB" id="A0A401XIX8"/>
<keyword evidence="3" id="KW-1185">Reference proteome</keyword>
<evidence type="ECO:0000313" key="2">
    <source>
        <dbReference type="EMBL" id="GCD76941.1"/>
    </source>
</evidence>
<feature type="transmembrane region" description="Helical" evidence="1">
    <location>
        <begin position="109"/>
        <end position="130"/>
    </location>
</feature>
<name>A0A401XIX8_9FLAO</name>
<keyword evidence="1" id="KW-0812">Transmembrane</keyword>
<feature type="transmembrane region" description="Helical" evidence="1">
    <location>
        <begin position="137"/>
        <end position="154"/>
    </location>
</feature>
<protein>
    <recommendedName>
        <fullName evidence="4">Glycosyltransferase RgtA/B/C/D-like domain-containing protein</fullName>
    </recommendedName>
</protein>
<evidence type="ECO:0008006" key="4">
    <source>
        <dbReference type="Google" id="ProtNLM"/>
    </source>
</evidence>
<comment type="caution">
    <text evidence="2">The sequence shown here is derived from an EMBL/GenBank/DDBJ whole genome shotgun (WGS) entry which is preliminary data.</text>
</comment>
<keyword evidence="1" id="KW-0472">Membrane</keyword>
<feature type="transmembrane region" description="Helical" evidence="1">
    <location>
        <begin position="57"/>
        <end position="74"/>
    </location>
</feature>